<accession>A0ACC1CEU9</accession>
<sequence length="141" mass="15418">MKEKNSEKEKDKKKQEETNNNSGEKGLGIKKKDKEEKNKIMEEKKQDDTFFRDECTVRSKQATIDMKAFKVFVVLFVVCAMVGWAWGAPAPAGASRASGGAAGEKPAMIIATNEDKDTSMSQLRVSANRGAIAGGAESRRS</sequence>
<dbReference type="EMBL" id="CM034414">
    <property type="protein sequence ID" value="KAJ0170102.1"/>
    <property type="molecule type" value="Genomic_DNA"/>
</dbReference>
<evidence type="ECO:0000313" key="2">
    <source>
        <dbReference type="Proteomes" id="UP000824533"/>
    </source>
</evidence>
<protein>
    <submittedName>
        <fullName evidence="1">Uncharacterized protein</fullName>
    </submittedName>
</protein>
<proteinExistence type="predicted"/>
<name>A0ACC1CEU9_9NEOP</name>
<gene>
    <name evidence="1" type="ORF">K1T71_014030</name>
</gene>
<comment type="caution">
    <text evidence="1">The sequence shown here is derived from an EMBL/GenBank/DDBJ whole genome shotgun (WGS) entry which is preliminary data.</text>
</comment>
<keyword evidence="2" id="KW-1185">Reference proteome</keyword>
<organism evidence="1 2">
    <name type="scientific">Dendrolimus kikuchii</name>
    <dbReference type="NCBI Taxonomy" id="765133"/>
    <lineage>
        <taxon>Eukaryota</taxon>
        <taxon>Metazoa</taxon>
        <taxon>Ecdysozoa</taxon>
        <taxon>Arthropoda</taxon>
        <taxon>Hexapoda</taxon>
        <taxon>Insecta</taxon>
        <taxon>Pterygota</taxon>
        <taxon>Neoptera</taxon>
        <taxon>Endopterygota</taxon>
        <taxon>Lepidoptera</taxon>
        <taxon>Glossata</taxon>
        <taxon>Ditrysia</taxon>
        <taxon>Bombycoidea</taxon>
        <taxon>Lasiocampidae</taxon>
        <taxon>Dendrolimus</taxon>
    </lineage>
</organism>
<reference evidence="1 2" key="1">
    <citation type="journal article" date="2021" name="Front. Genet.">
        <title>Chromosome-Level Genome Assembly Reveals Significant Gene Expansion in the Toll and IMD Signaling Pathways of Dendrolimus kikuchii.</title>
        <authorList>
            <person name="Zhou J."/>
            <person name="Wu P."/>
            <person name="Xiong Z."/>
            <person name="Liu N."/>
            <person name="Zhao N."/>
            <person name="Ji M."/>
            <person name="Qiu Y."/>
            <person name="Yang B."/>
        </authorList>
    </citation>
    <scope>NUCLEOTIDE SEQUENCE [LARGE SCALE GENOMIC DNA]</scope>
    <source>
        <strain evidence="1">Ann1</strain>
    </source>
</reference>
<dbReference type="Proteomes" id="UP000824533">
    <property type="component" value="Linkage Group LG28"/>
</dbReference>
<evidence type="ECO:0000313" key="1">
    <source>
        <dbReference type="EMBL" id="KAJ0170102.1"/>
    </source>
</evidence>